<sequence length="57" mass="6491">YVYASSPIVLDAGTQILPYEAKLTHGPSNSDVDLYYTRPMFLNRKDEDSMITHGRDQ</sequence>
<comment type="caution">
    <text evidence="1">The sequence shown here is derived from an EMBL/GenBank/DDBJ whole genome shotgun (WGS) entry which is preliminary data.</text>
</comment>
<proteinExistence type="predicted"/>
<feature type="non-terminal residue" evidence="1">
    <location>
        <position position="1"/>
    </location>
</feature>
<accession>A0AAV1QPV4</accession>
<gene>
    <name evidence="1" type="ORF">DCAF_LOCUS411</name>
</gene>
<dbReference type="Proteomes" id="UP001314170">
    <property type="component" value="Unassembled WGS sequence"/>
</dbReference>
<keyword evidence="2" id="KW-1185">Reference proteome</keyword>
<name>A0AAV1QPV4_9ROSI</name>
<organism evidence="1 2">
    <name type="scientific">Dovyalis caffra</name>
    <dbReference type="NCBI Taxonomy" id="77055"/>
    <lineage>
        <taxon>Eukaryota</taxon>
        <taxon>Viridiplantae</taxon>
        <taxon>Streptophyta</taxon>
        <taxon>Embryophyta</taxon>
        <taxon>Tracheophyta</taxon>
        <taxon>Spermatophyta</taxon>
        <taxon>Magnoliopsida</taxon>
        <taxon>eudicotyledons</taxon>
        <taxon>Gunneridae</taxon>
        <taxon>Pentapetalae</taxon>
        <taxon>rosids</taxon>
        <taxon>fabids</taxon>
        <taxon>Malpighiales</taxon>
        <taxon>Salicaceae</taxon>
        <taxon>Flacourtieae</taxon>
        <taxon>Dovyalis</taxon>
    </lineage>
</organism>
<evidence type="ECO:0000313" key="1">
    <source>
        <dbReference type="EMBL" id="CAK7322800.1"/>
    </source>
</evidence>
<reference evidence="1 2" key="1">
    <citation type="submission" date="2024-01" db="EMBL/GenBank/DDBJ databases">
        <authorList>
            <person name="Waweru B."/>
        </authorList>
    </citation>
    <scope>NUCLEOTIDE SEQUENCE [LARGE SCALE GENOMIC DNA]</scope>
</reference>
<protein>
    <submittedName>
        <fullName evidence="1">Uncharacterized protein</fullName>
    </submittedName>
</protein>
<dbReference type="EMBL" id="CAWUPB010000029">
    <property type="protein sequence ID" value="CAK7322800.1"/>
    <property type="molecule type" value="Genomic_DNA"/>
</dbReference>
<dbReference type="AlphaFoldDB" id="A0AAV1QPV4"/>
<evidence type="ECO:0000313" key="2">
    <source>
        <dbReference type="Proteomes" id="UP001314170"/>
    </source>
</evidence>
<feature type="non-terminal residue" evidence="1">
    <location>
        <position position="57"/>
    </location>
</feature>